<dbReference type="GO" id="GO:0030154">
    <property type="term" value="P:cell differentiation"/>
    <property type="evidence" value="ECO:0007669"/>
    <property type="project" value="UniProtKB-KW"/>
</dbReference>
<accession>A0A1S3KFV3</accession>
<dbReference type="PANTHER" id="PTHR24346:SF102">
    <property type="entry name" value="TESTIS-SPECIFIC SERINE_THREONINE-PROTEIN KINASE 1"/>
    <property type="match status" value="1"/>
</dbReference>
<evidence type="ECO:0000256" key="3">
    <source>
        <dbReference type="ARBA" id="ARBA00022553"/>
    </source>
</evidence>
<dbReference type="SMART" id="SM00220">
    <property type="entry name" value="S_TKc"/>
    <property type="match status" value="1"/>
</dbReference>
<feature type="compositionally biased region" description="Basic and acidic residues" evidence="13">
    <location>
        <begin position="293"/>
        <end position="304"/>
    </location>
</feature>
<keyword evidence="4" id="KW-0479">Metal-binding</keyword>
<evidence type="ECO:0000259" key="14">
    <source>
        <dbReference type="PROSITE" id="PS50011"/>
    </source>
</evidence>
<dbReference type="GO" id="GO:0007283">
    <property type="term" value="P:spermatogenesis"/>
    <property type="evidence" value="ECO:0007669"/>
    <property type="project" value="UniProtKB-KW"/>
</dbReference>
<evidence type="ECO:0000256" key="13">
    <source>
        <dbReference type="SAM" id="MobiDB-lite"/>
    </source>
</evidence>
<evidence type="ECO:0000256" key="10">
    <source>
        <dbReference type="ARBA" id="ARBA00022871"/>
    </source>
</evidence>
<dbReference type="FunFam" id="1.10.510.10:FF:000658">
    <property type="entry name" value="Protein CBG12184"/>
    <property type="match status" value="1"/>
</dbReference>
<evidence type="ECO:0000256" key="1">
    <source>
        <dbReference type="ARBA" id="ARBA00001946"/>
    </source>
</evidence>
<evidence type="ECO:0000256" key="5">
    <source>
        <dbReference type="ARBA" id="ARBA00022741"/>
    </source>
</evidence>
<keyword evidence="6" id="KW-0221">Differentiation</keyword>
<dbReference type="AlphaFoldDB" id="A0A1S3KFV3"/>
<feature type="compositionally biased region" description="Low complexity" evidence="13">
    <location>
        <begin position="323"/>
        <end position="332"/>
    </location>
</feature>
<keyword evidence="8" id="KW-0460">Magnesium</keyword>
<dbReference type="Pfam" id="PF00069">
    <property type="entry name" value="Pkinase"/>
    <property type="match status" value="1"/>
</dbReference>
<dbReference type="InterPro" id="IPR017441">
    <property type="entry name" value="Protein_kinase_ATP_BS"/>
</dbReference>
<dbReference type="STRING" id="7574.A0A1S3KFV3"/>
<keyword evidence="5 11" id="KW-0547">Nucleotide-binding</keyword>
<dbReference type="InterPro" id="IPR011009">
    <property type="entry name" value="Kinase-like_dom_sf"/>
</dbReference>
<evidence type="ECO:0000256" key="4">
    <source>
        <dbReference type="ARBA" id="ARBA00022723"/>
    </source>
</evidence>
<dbReference type="GO" id="GO:0000287">
    <property type="term" value="F:magnesium ion binding"/>
    <property type="evidence" value="ECO:0007669"/>
    <property type="project" value="UniProtKB-ARBA"/>
</dbReference>
<feature type="binding site" evidence="11">
    <location>
        <position position="48"/>
    </location>
    <ligand>
        <name>ATP</name>
        <dbReference type="ChEBI" id="CHEBI:30616"/>
    </ligand>
</feature>
<dbReference type="OMA" id="HAECKLD"/>
<dbReference type="RefSeq" id="XP_013421518.1">
    <property type="nucleotide sequence ID" value="XM_013566064.1"/>
</dbReference>
<dbReference type="GO" id="GO:0005737">
    <property type="term" value="C:cytoplasm"/>
    <property type="evidence" value="ECO:0007669"/>
    <property type="project" value="TreeGrafter"/>
</dbReference>
<dbReference type="GeneID" id="106181612"/>
<dbReference type="CDD" id="cd14080">
    <property type="entry name" value="STKc_TSSK-like"/>
    <property type="match status" value="1"/>
</dbReference>
<protein>
    <submittedName>
        <fullName evidence="16">Testis-specific serine/threonine-protein kinase 1</fullName>
    </submittedName>
</protein>
<keyword evidence="9" id="KW-0832">Ubl conjugation</keyword>
<dbReference type="GO" id="GO:0035556">
    <property type="term" value="P:intracellular signal transduction"/>
    <property type="evidence" value="ECO:0007669"/>
    <property type="project" value="TreeGrafter"/>
</dbReference>
<evidence type="ECO:0000256" key="7">
    <source>
        <dbReference type="ARBA" id="ARBA00022840"/>
    </source>
</evidence>
<reference evidence="16" key="1">
    <citation type="submission" date="2025-08" db="UniProtKB">
        <authorList>
            <consortium name="RefSeq"/>
        </authorList>
    </citation>
    <scope>IDENTIFICATION</scope>
    <source>
        <tissue evidence="16">Gonads</tissue>
    </source>
</reference>
<evidence type="ECO:0000256" key="2">
    <source>
        <dbReference type="ARBA" id="ARBA00022473"/>
    </source>
</evidence>
<dbReference type="InterPro" id="IPR008271">
    <property type="entry name" value="Ser/Thr_kinase_AS"/>
</dbReference>
<keyword evidence="3" id="KW-0597">Phosphoprotein</keyword>
<keyword evidence="12" id="KW-0723">Serine/threonine-protein kinase</keyword>
<evidence type="ECO:0000256" key="11">
    <source>
        <dbReference type="PROSITE-ProRule" id="PRU10141"/>
    </source>
</evidence>
<dbReference type="Gene3D" id="1.10.510.10">
    <property type="entry name" value="Transferase(Phosphotransferase) domain 1"/>
    <property type="match status" value="1"/>
</dbReference>
<evidence type="ECO:0000313" key="16">
    <source>
        <dbReference type="RefSeq" id="XP_013421518.1"/>
    </source>
</evidence>
<keyword evidence="15" id="KW-1185">Reference proteome</keyword>
<dbReference type="PROSITE" id="PS00108">
    <property type="entry name" value="PROTEIN_KINASE_ST"/>
    <property type="match status" value="1"/>
</dbReference>
<gene>
    <name evidence="16" type="primary">LOC106181612</name>
</gene>
<dbReference type="SUPFAM" id="SSF56112">
    <property type="entry name" value="Protein kinase-like (PK-like)"/>
    <property type="match status" value="1"/>
</dbReference>
<keyword evidence="10" id="KW-0744">Spermatogenesis</keyword>
<dbReference type="Proteomes" id="UP000085678">
    <property type="component" value="Unplaced"/>
</dbReference>
<dbReference type="PANTHER" id="PTHR24346">
    <property type="entry name" value="MAP/MICROTUBULE AFFINITY-REGULATING KINASE"/>
    <property type="match status" value="1"/>
</dbReference>
<evidence type="ECO:0000256" key="6">
    <source>
        <dbReference type="ARBA" id="ARBA00022782"/>
    </source>
</evidence>
<keyword evidence="16" id="KW-0808">Transferase</keyword>
<keyword evidence="2" id="KW-0217">Developmental protein</keyword>
<dbReference type="KEGG" id="lak:106181612"/>
<evidence type="ECO:0000313" key="15">
    <source>
        <dbReference type="Proteomes" id="UP000085678"/>
    </source>
</evidence>
<dbReference type="InterPro" id="IPR000719">
    <property type="entry name" value="Prot_kinase_dom"/>
</dbReference>
<proteinExistence type="inferred from homology"/>
<feature type="domain" description="Protein kinase" evidence="14">
    <location>
        <begin position="19"/>
        <end position="273"/>
    </location>
</feature>
<dbReference type="InParanoid" id="A0A1S3KFV3"/>
<comment type="cofactor">
    <cofactor evidence="1">
        <name>Mg(2+)</name>
        <dbReference type="ChEBI" id="CHEBI:18420"/>
    </cofactor>
</comment>
<dbReference type="OrthoDB" id="541276at2759"/>
<dbReference type="GO" id="GO:0005524">
    <property type="term" value="F:ATP binding"/>
    <property type="evidence" value="ECO:0007669"/>
    <property type="project" value="UniProtKB-UniRule"/>
</dbReference>
<evidence type="ECO:0000256" key="12">
    <source>
        <dbReference type="RuleBase" id="RU000304"/>
    </source>
</evidence>
<sequence>MAFRDPEGRAEEQLKERGYVLGEVLGEGSYAKVRAAFSKNYNRRVAMKIINRRRAPRDFLARFLPRELEIIQKLDHPNIIKTFDIMEFGQKVFISMEIAGHGDLLEFIRLRGAIPEETAKIMFLEFVDAVDYLHCNGVTHRDLKCENILIDVHNNIKLSDFGFARTFTDGEFSRTFCGSAAYAAPEILQGHPYNMPAYDIWSMGVVLYIMVTGSMPYDDSNIKRMIREQLERHVRFPRGVRVTTPCQSLIHHALTADVSRRATIADIRASEWMAGARALLNEKQKKSGPQNKVEQRSKPNKNERNIVQQMAKKLDTVNNNVASSSKDTSDTTARQGGSSELAADMKGLSTE</sequence>
<evidence type="ECO:0000256" key="9">
    <source>
        <dbReference type="ARBA" id="ARBA00022843"/>
    </source>
</evidence>
<name>A0A1S3KFV3_LINAN</name>
<comment type="similarity">
    <text evidence="12">Belongs to the protein kinase superfamily.</text>
</comment>
<organism evidence="15 16">
    <name type="scientific">Lingula anatina</name>
    <name type="common">Brachiopod</name>
    <name type="synonym">Lingula unguis</name>
    <dbReference type="NCBI Taxonomy" id="7574"/>
    <lineage>
        <taxon>Eukaryota</taxon>
        <taxon>Metazoa</taxon>
        <taxon>Spiralia</taxon>
        <taxon>Lophotrochozoa</taxon>
        <taxon>Brachiopoda</taxon>
        <taxon>Linguliformea</taxon>
        <taxon>Lingulata</taxon>
        <taxon>Lingulida</taxon>
        <taxon>Linguloidea</taxon>
        <taxon>Lingulidae</taxon>
        <taxon>Lingula</taxon>
    </lineage>
</organism>
<evidence type="ECO:0000256" key="8">
    <source>
        <dbReference type="ARBA" id="ARBA00022842"/>
    </source>
</evidence>
<dbReference type="PROSITE" id="PS50011">
    <property type="entry name" value="PROTEIN_KINASE_DOM"/>
    <property type="match status" value="1"/>
</dbReference>
<dbReference type="GO" id="GO:0050321">
    <property type="term" value="F:tau-protein kinase activity"/>
    <property type="evidence" value="ECO:0007669"/>
    <property type="project" value="TreeGrafter"/>
</dbReference>
<feature type="region of interest" description="Disordered" evidence="13">
    <location>
        <begin position="281"/>
        <end position="351"/>
    </location>
</feature>
<dbReference type="GO" id="GO:0000226">
    <property type="term" value="P:microtubule cytoskeleton organization"/>
    <property type="evidence" value="ECO:0007669"/>
    <property type="project" value="TreeGrafter"/>
</dbReference>
<dbReference type="PROSITE" id="PS00107">
    <property type="entry name" value="PROTEIN_KINASE_ATP"/>
    <property type="match status" value="1"/>
</dbReference>
<keyword evidence="7 11" id="KW-0067">ATP-binding</keyword>
<keyword evidence="16" id="KW-0418">Kinase</keyword>